<protein>
    <submittedName>
        <fullName evidence="1">Uncharacterized protein</fullName>
    </submittedName>
</protein>
<reference evidence="1 2" key="1">
    <citation type="submission" date="2016-03" db="EMBL/GenBank/DDBJ databases">
        <title>Cyphomyrmex costatus WGS genome.</title>
        <authorList>
            <person name="Nygaard S."/>
            <person name="Hu H."/>
            <person name="Boomsma J."/>
            <person name="Zhang G."/>
        </authorList>
    </citation>
    <scope>NUCLEOTIDE SEQUENCE [LARGE SCALE GENOMIC DNA]</scope>
    <source>
        <strain evidence="1">MS0001</strain>
        <tissue evidence="1">Whole body</tissue>
    </source>
</reference>
<dbReference type="EMBL" id="KQ977873">
    <property type="protein sequence ID" value="KYM99188.1"/>
    <property type="molecule type" value="Genomic_DNA"/>
</dbReference>
<dbReference type="Proteomes" id="UP000078542">
    <property type="component" value="Unassembled WGS sequence"/>
</dbReference>
<accession>A0A195CGH6</accession>
<proteinExistence type="predicted"/>
<dbReference type="AlphaFoldDB" id="A0A195CGH6"/>
<evidence type="ECO:0000313" key="1">
    <source>
        <dbReference type="EMBL" id="KYM99188.1"/>
    </source>
</evidence>
<name>A0A195CGH6_9HYME</name>
<keyword evidence="2" id="KW-1185">Reference proteome</keyword>
<gene>
    <name evidence="1" type="ORF">ALC62_10157</name>
</gene>
<organism evidence="1 2">
    <name type="scientific">Cyphomyrmex costatus</name>
    <dbReference type="NCBI Taxonomy" id="456900"/>
    <lineage>
        <taxon>Eukaryota</taxon>
        <taxon>Metazoa</taxon>
        <taxon>Ecdysozoa</taxon>
        <taxon>Arthropoda</taxon>
        <taxon>Hexapoda</taxon>
        <taxon>Insecta</taxon>
        <taxon>Pterygota</taxon>
        <taxon>Neoptera</taxon>
        <taxon>Endopterygota</taxon>
        <taxon>Hymenoptera</taxon>
        <taxon>Apocrita</taxon>
        <taxon>Aculeata</taxon>
        <taxon>Formicoidea</taxon>
        <taxon>Formicidae</taxon>
        <taxon>Myrmicinae</taxon>
        <taxon>Cyphomyrmex</taxon>
    </lineage>
</organism>
<sequence length="209" mass="24704">MARIGDDLGYLRAIVARLGDLSKFPWTPPMIVAQAICAQHRVLYFVHGKSLEYNYAMQARMFVRGSELACIVNHEIRLRPLIDSTHVFGYPLSASTIGSGEMTVIRHVWRVANTVFNHRRRERHRNAERLRFIIFVYSSWAYYRDGDARYNDERRRPSWDRSVLELHDRFDDVFSLESFARCHRENRRLVCSPAIVYSRSDLPPWMELR</sequence>
<evidence type="ECO:0000313" key="2">
    <source>
        <dbReference type="Proteomes" id="UP000078542"/>
    </source>
</evidence>
<dbReference type="STRING" id="456900.A0A195CGH6"/>